<dbReference type="Bgee" id="ENSACAG00000013918">
    <property type="expression patterns" value="Expressed in lung and 12 other cell types or tissues"/>
</dbReference>
<dbReference type="InterPro" id="IPR036465">
    <property type="entry name" value="vWFA_dom_sf"/>
</dbReference>
<dbReference type="PANTHER" id="PTHR46478">
    <property type="entry name" value="VON WILLEBRAND FACTOR A DOMAIN-CONTAINING PROTEIN 3A"/>
    <property type="match status" value="1"/>
</dbReference>
<sequence>MTHFLDNELFFKHLSINAESNVALPKGRRSWQNVSVTDFEKDNGLLVTNINQTQDLLRLRNTAVLFAGLKATDNWVKVYGLENMHLTLDNLVKKGSVVISASDGTEHIEFTKEGVQDFETQLHAAIDLYDKRIQWLLQGSRKMFGIVQGSKIGVLVDASDISCKPRLHEFQRDLLLLIDEQLCYMKELYFLAFGTDVSSLWEQPQAINVNVLHEARQWVQELKPSGGCNLLKALKKVLAIKELNSLVIIVASCPDQSSGILSDYIQQGTAGRDLLVHTVTYDCSSHVPPAVLKSMAEDVKGSYHCYSTKSEDCDSTDFHLVLCEHQKAEHLLSIINDIYQGRMGDSLFNLIKEGSMERLKVPSALCLPKPPRHESPLVIQIPNLLTKSSAEWLKMNGLKARKLSLYQVLAPNAFSPVEEFVPVLQKRVSSTLHEKAMMQFEWYDGTVKNVHVDPPILYNYQKQLGRIVRLYERRIDWLSIGSRRIWGVVGERRAVILIDVSKANSMYIIHVQHCLRLLLEEQMPSKDFFNIIAFGSGVKAWQPEMVPPHPDNLQHAWRWILALQCEGTRNVMAALRRAVEVDFQEKDKHESQSIYLFTTGVPDQEEHAVCSYMTEICGGCDLQLHVCLFSINGFPFDGDIPPRYTSPNETAAALKEIVQSANGRFHWFGETGIYESDDISLILSEMEKAVSYSHKCALLVESLRQRARGQLKNQLIPEEENLAILEKQEKKNRPQKWSSPKPTALTLARMSLRDHHDGDRNGRMKALLWRPPSANPEIPPVQSLREIFRARKKRNSKSKKRPEVSLSLFYTDKGKNIGAVYKKYSSTKCTTKLVPKVSLPQEEEICSTKEWLSKFSIKNLKLELPSLVFGPESKHQKHMVESLHKQVSAKYCHIFPSVEMHGIVKHLQVQLKDLEDYIEQLEKVLRRYVRRLQWLLSGSRRLFGVILEANVCLLIDASGSMESSLEEVTKELTSLIWEQLRKNNMKFNLISFAEDVEVWQECLEEATDEACHDAVQWVSMLHAHGNTSVLKALRRAFLLQDVEALYILTDGKPDTSCNLVLKEIEMLRKKQAITIHTISFNCTDRGANDFLKKLAFQTGGRYHRCHGDVDGQLAAHRLLSEGFKDEHDPVFPLFEGDDLKKLAEEVAKARSYLTQARFFRSLLEKRNLNQKSQSF</sequence>
<dbReference type="CTD" id="146177"/>
<dbReference type="Pfam" id="PF13768">
    <property type="entry name" value="VWA_3"/>
    <property type="match status" value="3"/>
</dbReference>
<dbReference type="GeneID" id="100551839"/>
<accession>H9GKJ2</accession>
<feature type="coiled-coil region" evidence="1">
    <location>
        <begin position="904"/>
        <end position="931"/>
    </location>
</feature>
<proteinExistence type="predicted"/>
<dbReference type="OrthoDB" id="299997at2759"/>
<evidence type="ECO:0000256" key="1">
    <source>
        <dbReference type="SAM" id="Coils"/>
    </source>
</evidence>
<dbReference type="PANTHER" id="PTHR46478:SF1">
    <property type="entry name" value="VON WILLEBRAND FACTOR A DOMAIN-CONTAINING PROTEIN 3A"/>
    <property type="match status" value="1"/>
</dbReference>
<evidence type="ECO:0000313" key="3">
    <source>
        <dbReference type="Ensembl" id="ENSACAP00000013743.3"/>
    </source>
</evidence>
<dbReference type="GeneTree" id="ENSGT00940000159290"/>
<dbReference type="PROSITE" id="PS50234">
    <property type="entry name" value="VWFA"/>
    <property type="match status" value="1"/>
</dbReference>
<feature type="domain" description="VWFA" evidence="2">
    <location>
        <begin position="950"/>
        <end position="1146"/>
    </location>
</feature>
<reference evidence="3" key="2">
    <citation type="submission" date="2025-08" db="UniProtKB">
        <authorList>
            <consortium name="Ensembl"/>
        </authorList>
    </citation>
    <scope>IDENTIFICATION</scope>
</reference>
<dbReference type="Proteomes" id="UP000001646">
    <property type="component" value="Unplaced"/>
</dbReference>
<dbReference type="InParanoid" id="H9GKJ2"/>
<organism evidence="3 4">
    <name type="scientific">Anolis carolinensis</name>
    <name type="common">Green anole</name>
    <name type="synonym">American chameleon</name>
    <dbReference type="NCBI Taxonomy" id="28377"/>
    <lineage>
        <taxon>Eukaryota</taxon>
        <taxon>Metazoa</taxon>
        <taxon>Chordata</taxon>
        <taxon>Craniata</taxon>
        <taxon>Vertebrata</taxon>
        <taxon>Euteleostomi</taxon>
        <taxon>Lepidosauria</taxon>
        <taxon>Squamata</taxon>
        <taxon>Bifurcata</taxon>
        <taxon>Unidentata</taxon>
        <taxon>Episquamata</taxon>
        <taxon>Toxicofera</taxon>
        <taxon>Iguania</taxon>
        <taxon>Dactyloidae</taxon>
        <taxon>Anolis</taxon>
    </lineage>
</organism>
<evidence type="ECO:0000313" key="4">
    <source>
        <dbReference type="Proteomes" id="UP000001646"/>
    </source>
</evidence>
<name>H9GKJ2_ANOCA</name>
<dbReference type="InterPro" id="IPR002035">
    <property type="entry name" value="VWF_A"/>
</dbReference>
<dbReference type="HOGENOM" id="CLU_008839_0_0_1"/>
<dbReference type="SUPFAM" id="SSF53300">
    <property type="entry name" value="vWA-like"/>
    <property type="match status" value="2"/>
</dbReference>
<reference evidence="3" key="1">
    <citation type="submission" date="2009-12" db="EMBL/GenBank/DDBJ databases">
        <title>The Genome Sequence of Anolis carolinensis (Green Anole Lizard).</title>
        <authorList>
            <consortium name="The Genome Sequencing Platform"/>
            <person name="Di Palma F."/>
            <person name="Alfoldi J."/>
            <person name="Heiman D."/>
            <person name="Young S."/>
            <person name="Grabherr M."/>
            <person name="Johnson J."/>
            <person name="Lander E.S."/>
            <person name="Lindblad-Toh K."/>
        </authorList>
    </citation>
    <scope>NUCLEOTIDE SEQUENCE [LARGE SCALE GENOMIC DNA]</scope>
    <source>
        <strain evidence="3">JBL SC #1</strain>
    </source>
</reference>
<dbReference type="KEGG" id="acs:100551839"/>
<dbReference type="eggNOG" id="ENOG502QTDG">
    <property type="taxonomic scope" value="Eukaryota"/>
</dbReference>
<dbReference type="Gene3D" id="3.40.50.410">
    <property type="entry name" value="von Willebrand factor, type A domain"/>
    <property type="match status" value="2"/>
</dbReference>
<keyword evidence="4" id="KW-1185">Reference proteome</keyword>
<reference evidence="3" key="3">
    <citation type="submission" date="2025-09" db="UniProtKB">
        <authorList>
            <consortium name="Ensembl"/>
        </authorList>
    </citation>
    <scope>IDENTIFICATION</scope>
</reference>
<dbReference type="Ensembl" id="ENSACAT00000014024.4">
    <property type="protein sequence ID" value="ENSACAP00000013743.3"/>
    <property type="gene ID" value="ENSACAG00000013918.4"/>
</dbReference>
<dbReference type="STRING" id="28377.ENSACAP00000013743"/>
<keyword evidence="1" id="KW-0175">Coiled coil</keyword>
<dbReference type="SMART" id="SM00327">
    <property type="entry name" value="VWA"/>
    <property type="match status" value="1"/>
</dbReference>
<evidence type="ECO:0000259" key="2">
    <source>
        <dbReference type="PROSITE" id="PS50234"/>
    </source>
</evidence>
<dbReference type="CDD" id="cd00198">
    <property type="entry name" value="vWFA"/>
    <property type="match status" value="1"/>
</dbReference>
<protein>
    <submittedName>
        <fullName evidence="3">von Willebrand factor A domain containing 3A</fullName>
    </submittedName>
</protein>
<gene>
    <name evidence="3" type="primary">VWA3A</name>
</gene>
<dbReference type="AlphaFoldDB" id="H9GKJ2"/>